<evidence type="ECO:0000256" key="4">
    <source>
        <dbReference type="ARBA" id="ARBA00022989"/>
    </source>
</evidence>
<dbReference type="InterPro" id="IPR002797">
    <property type="entry name" value="Polysacc_synth"/>
</dbReference>
<reference evidence="7" key="1">
    <citation type="submission" date="2021-03" db="EMBL/GenBank/DDBJ databases">
        <authorList>
            <person name="Lu T."/>
            <person name="Wang Q."/>
            <person name="Han X."/>
        </authorList>
    </citation>
    <scope>NUCLEOTIDE SEQUENCE</scope>
    <source>
        <strain evidence="7">WQ 2009</strain>
    </source>
</reference>
<sequence>MSVLKKFAGQTLIYGLSTIIARLLNFVLTPLFVNKYTTAVYGIFTKMYAWSAMVNALLAFGMETTFFRFLQKVEEKDKPKVFNTSFLITLITAPLFLITVFVFTNPIAAWLNKGHLDADYVLYVKLFGLILVADTLAVVPFAKLRADGRPLYFGVLKLINIAVFVSLNLIFILLIPYLISSQSSLAVFFTSWYREGWIGYVFIANLVASGVTLLLLLPQIARFSWKLDTQLLRSMLYYSFPILIANISFIINEHIDKTLLPRLLPEDQGDRELGIYGAVSKIAIFLSIFVQAFRLGAEPFFFSYSKNANARQTYALIMEYFVLAMMLVMVGLSMNIEWLKYFIKGSTAAMQAEYWSGLFIVPILLFNYVLLGIYMNLSVWYKLSDQTRYGLYISGIGAVITMALCFALIPSYSYLGATLATSVTYLVMVSLSYYWGQKNYAIPYKVGKMFVYMLLGAALVGVNYLLLDRSLIWGNILLILYVGVVGYFEKNQLLKIFRKGRA</sequence>
<comment type="subcellular location">
    <subcellularLocation>
        <location evidence="1">Cell membrane</location>
        <topology evidence="1">Multi-pass membrane protein</topology>
    </subcellularLocation>
</comment>
<evidence type="ECO:0000256" key="2">
    <source>
        <dbReference type="ARBA" id="ARBA00022475"/>
    </source>
</evidence>
<keyword evidence="5 6" id="KW-0472">Membrane</keyword>
<organism evidence="7 8">
    <name type="scientific">Rhinopithecimicrobium faecis</name>
    <dbReference type="NCBI Taxonomy" id="2820698"/>
    <lineage>
        <taxon>Bacteria</taxon>
        <taxon>Pseudomonadati</taxon>
        <taxon>Bacteroidota</taxon>
        <taxon>Sphingobacteriia</taxon>
        <taxon>Sphingobacteriales</taxon>
        <taxon>Sphingobacteriaceae</taxon>
        <taxon>Rhinopithecimicrobium</taxon>
    </lineage>
</organism>
<evidence type="ECO:0000256" key="3">
    <source>
        <dbReference type="ARBA" id="ARBA00022692"/>
    </source>
</evidence>
<dbReference type="InterPro" id="IPR050833">
    <property type="entry name" value="Poly_Biosynth_Transport"/>
</dbReference>
<feature type="transmembrane region" description="Helical" evidence="6">
    <location>
        <begin position="472"/>
        <end position="489"/>
    </location>
</feature>
<feature type="transmembrane region" description="Helical" evidence="6">
    <location>
        <begin position="354"/>
        <end position="377"/>
    </location>
</feature>
<feature type="transmembrane region" description="Helical" evidence="6">
    <location>
        <begin position="389"/>
        <end position="409"/>
    </location>
</feature>
<keyword evidence="3 6" id="KW-0812">Transmembrane</keyword>
<dbReference type="GO" id="GO:0005886">
    <property type="term" value="C:plasma membrane"/>
    <property type="evidence" value="ECO:0007669"/>
    <property type="project" value="UniProtKB-SubCell"/>
</dbReference>
<accession>A0A8T4H723</accession>
<dbReference type="Pfam" id="PF01943">
    <property type="entry name" value="Polysacc_synt"/>
    <property type="match status" value="1"/>
</dbReference>
<protein>
    <submittedName>
        <fullName evidence="7">Oligosaccharide flippase family protein</fullName>
    </submittedName>
</protein>
<comment type="caution">
    <text evidence="7">The sequence shown here is derived from an EMBL/GenBank/DDBJ whole genome shotgun (WGS) entry which is preliminary data.</text>
</comment>
<evidence type="ECO:0000256" key="5">
    <source>
        <dbReference type="ARBA" id="ARBA00023136"/>
    </source>
</evidence>
<evidence type="ECO:0000256" key="6">
    <source>
        <dbReference type="SAM" id="Phobius"/>
    </source>
</evidence>
<dbReference type="EMBL" id="JAGKSB010000001">
    <property type="protein sequence ID" value="MBP3942075.1"/>
    <property type="molecule type" value="Genomic_DNA"/>
</dbReference>
<feature type="transmembrane region" description="Helical" evidence="6">
    <location>
        <begin position="415"/>
        <end position="434"/>
    </location>
</feature>
<feature type="transmembrane region" description="Helical" evidence="6">
    <location>
        <begin position="151"/>
        <end position="177"/>
    </location>
</feature>
<feature type="transmembrane region" description="Helical" evidence="6">
    <location>
        <begin position="12"/>
        <end position="33"/>
    </location>
</feature>
<evidence type="ECO:0000256" key="1">
    <source>
        <dbReference type="ARBA" id="ARBA00004651"/>
    </source>
</evidence>
<dbReference type="PANTHER" id="PTHR30250">
    <property type="entry name" value="PST FAMILY PREDICTED COLANIC ACID TRANSPORTER"/>
    <property type="match status" value="1"/>
</dbReference>
<keyword evidence="8" id="KW-1185">Reference proteome</keyword>
<feature type="transmembrane region" description="Helical" evidence="6">
    <location>
        <begin position="120"/>
        <end position="139"/>
    </location>
</feature>
<feature type="transmembrane region" description="Helical" evidence="6">
    <location>
        <begin position="236"/>
        <end position="255"/>
    </location>
</feature>
<dbReference type="PANTHER" id="PTHR30250:SF11">
    <property type="entry name" value="O-ANTIGEN TRANSPORTER-RELATED"/>
    <property type="match status" value="1"/>
</dbReference>
<feature type="transmembrane region" description="Helical" evidence="6">
    <location>
        <begin position="81"/>
        <end position="108"/>
    </location>
</feature>
<dbReference type="RefSeq" id="WP_353545556.1">
    <property type="nucleotide sequence ID" value="NZ_JAGKSB010000001.1"/>
</dbReference>
<evidence type="ECO:0000313" key="8">
    <source>
        <dbReference type="Proteomes" id="UP000679691"/>
    </source>
</evidence>
<dbReference type="Proteomes" id="UP000679691">
    <property type="component" value="Unassembled WGS sequence"/>
</dbReference>
<name>A0A8T4H723_9SPHI</name>
<keyword evidence="4 6" id="KW-1133">Transmembrane helix</keyword>
<gene>
    <name evidence="7" type="ORF">J5U18_00600</name>
</gene>
<feature type="transmembrane region" description="Helical" evidence="6">
    <location>
        <begin position="446"/>
        <end position="466"/>
    </location>
</feature>
<evidence type="ECO:0000313" key="7">
    <source>
        <dbReference type="EMBL" id="MBP3942075.1"/>
    </source>
</evidence>
<feature type="transmembrane region" description="Helical" evidence="6">
    <location>
        <begin position="39"/>
        <end position="60"/>
    </location>
</feature>
<feature type="transmembrane region" description="Helical" evidence="6">
    <location>
        <begin position="197"/>
        <end position="216"/>
    </location>
</feature>
<proteinExistence type="predicted"/>
<feature type="transmembrane region" description="Helical" evidence="6">
    <location>
        <begin position="314"/>
        <end position="334"/>
    </location>
</feature>
<dbReference type="AlphaFoldDB" id="A0A8T4H723"/>
<keyword evidence="2" id="KW-1003">Cell membrane</keyword>
<feature type="transmembrane region" description="Helical" evidence="6">
    <location>
        <begin position="275"/>
        <end position="293"/>
    </location>
</feature>